<evidence type="ECO:0000313" key="3">
    <source>
        <dbReference type="EMBL" id="KAL1517774.1"/>
    </source>
</evidence>
<protein>
    <recommendedName>
        <fullName evidence="5">Cationic amino acid transporter</fullName>
    </recommendedName>
</protein>
<feature type="transmembrane region" description="Helical" evidence="2">
    <location>
        <begin position="127"/>
        <end position="144"/>
    </location>
</feature>
<keyword evidence="2" id="KW-0812">Transmembrane</keyword>
<dbReference type="PANTHER" id="PTHR43243">
    <property type="entry name" value="INNER MEMBRANE TRANSPORTER YGJI-RELATED"/>
    <property type="match status" value="1"/>
</dbReference>
<feature type="transmembrane region" description="Helical" evidence="2">
    <location>
        <begin position="7"/>
        <end position="29"/>
    </location>
</feature>
<feature type="transmembrane region" description="Helical" evidence="2">
    <location>
        <begin position="592"/>
        <end position="617"/>
    </location>
</feature>
<reference evidence="3 4" key="1">
    <citation type="submission" date="2024-05" db="EMBL/GenBank/DDBJ databases">
        <title>Genetic variation in Jamaican populations of the coffee berry borer (Hypothenemus hampei).</title>
        <authorList>
            <person name="Errbii M."/>
            <person name="Myrie A."/>
        </authorList>
    </citation>
    <scope>NUCLEOTIDE SEQUENCE [LARGE SCALE GENOMIC DNA]</scope>
    <source>
        <strain evidence="3">JA-Hopewell-2020-01-JO</strain>
        <tissue evidence="3">Whole body</tissue>
    </source>
</reference>
<evidence type="ECO:0000256" key="1">
    <source>
        <dbReference type="SAM" id="MobiDB-lite"/>
    </source>
</evidence>
<organism evidence="3 4">
    <name type="scientific">Hypothenemus hampei</name>
    <name type="common">Coffee berry borer</name>
    <dbReference type="NCBI Taxonomy" id="57062"/>
    <lineage>
        <taxon>Eukaryota</taxon>
        <taxon>Metazoa</taxon>
        <taxon>Ecdysozoa</taxon>
        <taxon>Arthropoda</taxon>
        <taxon>Hexapoda</taxon>
        <taxon>Insecta</taxon>
        <taxon>Pterygota</taxon>
        <taxon>Neoptera</taxon>
        <taxon>Endopterygota</taxon>
        <taxon>Coleoptera</taxon>
        <taxon>Polyphaga</taxon>
        <taxon>Cucujiformia</taxon>
        <taxon>Curculionidae</taxon>
        <taxon>Scolytinae</taxon>
        <taxon>Hypothenemus</taxon>
    </lineage>
</organism>
<keyword evidence="2" id="KW-1133">Transmembrane helix</keyword>
<feature type="transmembrane region" description="Helical" evidence="2">
    <location>
        <begin position="317"/>
        <end position="340"/>
    </location>
</feature>
<dbReference type="AlphaFoldDB" id="A0ABD1FER6"/>
<feature type="compositionally biased region" description="Polar residues" evidence="1">
    <location>
        <begin position="472"/>
        <end position="481"/>
    </location>
</feature>
<name>A0ABD1FER6_HYPHA</name>
<dbReference type="EMBL" id="JBDJPC010000001">
    <property type="protein sequence ID" value="KAL1517774.1"/>
    <property type="molecule type" value="Genomic_DNA"/>
</dbReference>
<feature type="transmembrane region" description="Helical" evidence="2">
    <location>
        <begin position="514"/>
        <end position="537"/>
    </location>
</feature>
<accession>A0ABD1FER6</accession>
<feature type="transmembrane region" description="Helical" evidence="2">
    <location>
        <begin position="543"/>
        <end position="561"/>
    </location>
</feature>
<comment type="caution">
    <text evidence="3">The sequence shown here is derived from an EMBL/GenBank/DDBJ whole genome shotgun (WGS) entry which is preliminary data.</text>
</comment>
<feature type="transmembrane region" description="Helical" evidence="2">
    <location>
        <begin position="263"/>
        <end position="281"/>
    </location>
</feature>
<gene>
    <name evidence="3" type="ORF">ABEB36_001497</name>
</gene>
<keyword evidence="2" id="KW-0472">Membrane</keyword>
<dbReference type="Proteomes" id="UP001566132">
    <property type="component" value="Unassembled WGS sequence"/>
</dbReference>
<evidence type="ECO:0008006" key="5">
    <source>
        <dbReference type="Google" id="ProtNLM"/>
    </source>
</evidence>
<dbReference type="PANTHER" id="PTHR43243:SF98">
    <property type="entry name" value="TORN AND DIMINISHED RHABDOMERES, ISOFORM D"/>
    <property type="match status" value="1"/>
</dbReference>
<evidence type="ECO:0000313" key="4">
    <source>
        <dbReference type="Proteomes" id="UP001566132"/>
    </source>
</evidence>
<feature type="transmembrane region" description="Helical" evidence="2">
    <location>
        <begin position="220"/>
        <end position="242"/>
    </location>
</feature>
<feature type="transmembrane region" description="Helical" evidence="2">
    <location>
        <begin position="151"/>
        <end position="174"/>
    </location>
</feature>
<sequence length="660" mass="73591">MENLQDVFPILIHWGFGTTILIGLVASGFSAAETILAIFLAGSTSTISALCSCITVPEELDRVSKRNRLNHLLKFLVLWLDILTNLVAAATCARLASATIDYISKGHFREILFGLEQHSLGEPWPDVLGVTIMLVVTALFMMGLEKSPAITILLLFALIFNFTFFTTIGCFHTVNNFQKLMDSFKIHSVRTVMNAAAICSFGFVSRVPLTSRNNCVKITILYFLPMVLYMVLTIIFSLMTRYRELEGTAIPLIQVFQSRDVDWARPLIAVCTICVVCLLLTEVLPNVYLTFVELAGKEWKVFVSSIQYQSPVTGAPVLAIFAAGSLAAILAFACPLSHLIKLLNVSSLIRCVLNSCQLVYNRYRPDILYNDLEVCPNTRIEYRKLNNNANRTSSTTCPTLVERIKGLFKKTPQYIHKLSSPKGPMSSIRKIPRTKRRQEEQECLLFENKSLGLRIQEEESNSENEGHDMEMTSCTDGESSASSTDIDVIVEEYKEGLRVSTLGTFNDRQPSTRLTSYIVIGCLLLIILASVTLSLTIFHVIKFYWSDILVLLGVSLVITGLPANASEKSKPCLLPGLIFPIVHCVNMTLNTVILSTIVASIWEGIVFWTIAGLVLYWKCDCCCQCETLEPLVSRTTAKIDPQLTVYEVKENLPENIIIAR</sequence>
<feature type="transmembrane region" description="Helical" evidence="2">
    <location>
        <begin position="76"/>
        <end position="96"/>
    </location>
</feature>
<keyword evidence="4" id="KW-1185">Reference proteome</keyword>
<proteinExistence type="predicted"/>
<evidence type="ECO:0000256" key="2">
    <source>
        <dbReference type="SAM" id="Phobius"/>
    </source>
</evidence>
<feature type="transmembrane region" description="Helical" evidence="2">
    <location>
        <begin position="35"/>
        <end position="56"/>
    </location>
</feature>
<feature type="region of interest" description="Disordered" evidence="1">
    <location>
        <begin position="457"/>
        <end position="481"/>
    </location>
</feature>